<evidence type="ECO:0000313" key="6">
    <source>
        <dbReference type="Proteomes" id="UP000583752"/>
    </source>
</evidence>
<dbReference type="EMBL" id="JABBGG010000001">
    <property type="protein sequence ID" value="NML59754.1"/>
    <property type="molecule type" value="Genomic_DNA"/>
</dbReference>
<evidence type="ECO:0000256" key="1">
    <source>
        <dbReference type="ARBA" id="ARBA00004196"/>
    </source>
</evidence>
<reference evidence="5 6" key="1">
    <citation type="submission" date="2020-04" db="EMBL/GenBank/DDBJ databases">
        <title>Massilia sp. RP-1-19 isolated from soil.</title>
        <authorList>
            <person name="Dahal R.H."/>
        </authorList>
    </citation>
    <scope>NUCLEOTIDE SEQUENCE [LARGE SCALE GENOMIC DNA]</scope>
    <source>
        <strain evidence="5 6">RP-1-19</strain>
    </source>
</reference>
<dbReference type="Gene3D" id="2.40.30.170">
    <property type="match status" value="1"/>
</dbReference>
<dbReference type="GO" id="GO:0030313">
    <property type="term" value="C:cell envelope"/>
    <property type="evidence" value="ECO:0007669"/>
    <property type="project" value="UniProtKB-SubCell"/>
</dbReference>
<feature type="domain" description="YbhG-like alpha-helical hairpin" evidence="4">
    <location>
        <begin position="75"/>
        <end position="191"/>
    </location>
</feature>
<evidence type="ECO:0000313" key="5">
    <source>
        <dbReference type="EMBL" id="NML59754.1"/>
    </source>
</evidence>
<protein>
    <submittedName>
        <fullName evidence="5">HlyD family efflux transporter periplasmic adaptor subunit</fullName>
    </submittedName>
</protein>
<feature type="coiled-coil region" evidence="3">
    <location>
        <begin position="73"/>
        <end position="190"/>
    </location>
</feature>
<dbReference type="Proteomes" id="UP000583752">
    <property type="component" value="Unassembled WGS sequence"/>
</dbReference>
<dbReference type="InterPro" id="IPR059052">
    <property type="entry name" value="HH_YbhG-like"/>
</dbReference>
<dbReference type="PANTHER" id="PTHR32347:SF23">
    <property type="entry name" value="BLL5650 PROTEIN"/>
    <property type="match status" value="1"/>
</dbReference>
<dbReference type="AlphaFoldDB" id="A0A848HET8"/>
<evidence type="ECO:0000256" key="3">
    <source>
        <dbReference type="SAM" id="Coils"/>
    </source>
</evidence>
<accession>A0A848HET8</accession>
<evidence type="ECO:0000259" key="4">
    <source>
        <dbReference type="Pfam" id="PF25881"/>
    </source>
</evidence>
<comment type="caution">
    <text evidence="5">The sequence shown here is derived from an EMBL/GenBank/DDBJ whole genome shotgun (WGS) entry which is preliminary data.</text>
</comment>
<keyword evidence="2 3" id="KW-0175">Coiled coil</keyword>
<dbReference type="Gene3D" id="2.40.50.100">
    <property type="match status" value="2"/>
</dbReference>
<organism evidence="5 6">
    <name type="scientific">Massilia polaris</name>
    <dbReference type="NCBI Taxonomy" id="2728846"/>
    <lineage>
        <taxon>Bacteria</taxon>
        <taxon>Pseudomonadati</taxon>
        <taxon>Pseudomonadota</taxon>
        <taxon>Betaproteobacteria</taxon>
        <taxon>Burkholderiales</taxon>
        <taxon>Oxalobacteraceae</taxon>
        <taxon>Telluria group</taxon>
        <taxon>Massilia</taxon>
    </lineage>
</organism>
<dbReference type="Gene3D" id="1.10.287.470">
    <property type="entry name" value="Helix hairpin bin"/>
    <property type="match status" value="1"/>
</dbReference>
<proteinExistence type="predicted"/>
<dbReference type="PANTHER" id="PTHR32347">
    <property type="entry name" value="EFFLUX SYSTEM COMPONENT YKNX-RELATED"/>
    <property type="match status" value="1"/>
</dbReference>
<comment type="subcellular location">
    <subcellularLocation>
        <location evidence="1">Cell envelope</location>
    </subcellularLocation>
</comment>
<dbReference type="InterPro" id="IPR050465">
    <property type="entry name" value="UPF0194_transport"/>
</dbReference>
<keyword evidence="6" id="KW-1185">Reference proteome</keyword>
<evidence type="ECO:0000256" key="2">
    <source>
        <dbReference type="ARBA" id="ARBA00023054"/>
    </source>
</evidence>
<dbReference type="RefSeq" id="WP_169463463.1">
    <property type="nucleotide sequence ID" value="NZ_JABBGG010000001.1"/>
</dbReference>
<gene>
    <name evidence="5" type="ORF">HHL21_01340</name>
</gene>
<dbReference type="SUPFAM" id="SSF111369">
    <property type="entry name" value="HlyD-like secretion proteins"/>
    <property type="match status" value="1"/>
</dbReference>
<name>A0A848HET8_9BURK</name>
<dbReference type="Pfam" id="PF25881">
    <property type="entry name" value="HH_YBHG"/>
    <property type="match status" value="1"/>
</dbReference>
<sequence length="317" mass="33984">MKTFLSSICLLAGLHGCGEKAPGYFPGYVEADYVRLASPVGGTVAKLFVQRGSELEPGDPVFVLEQDSERAARQEAAARVQRARSTLADLEKGRRPEELAVARQQLAQAEAALSLSQAELAREARLLEAKFVAPARLDQLRAAVRRDRARVAELVSQLQVARLGARADELAVARHDVEAAQAQLAQAEWQLARKAVSAPVRARVADVLYREGELAPPGAAVASLLAPEFLRARFFVPQAALGALALGDKVTLACDGCGQPVAATISHIAREAEYTAPLIYSRENRAALVFMVEATPAPEAAPKLHPGQPLEIRLAPR</sequence>